<dbReference type="InParanoid" id="A0A059B2L7"/>
<accession>A0A059B2L7</accession>
<evidence type="ECO:0000313" key="2">
    <source>
        <dbReference type="EMBL" id="KCW60368.1"/>
    </source>
</evidence>
<feature type="compositionally biased region" description="Low complexity" evidence="1">
    <location>
        <begin position="9"/>
        <end position="19"/>
    </location>
</feature>
<dbReference type="EMBL" id="KK198760">
    <property type="protein sequence ID" value="KCW60368.1"/>
    <property type="molecule type" value="Genomic_DNA"/>
</dbReference>
<sequence>MGPCRPLGHHTTGMGRTTGLAPQGQGMSFWRSRSQATTTRQPTPPSRITVTTQLMRHSRTMATTMERTRQWRAARALTSRTCHMRRLPVIPTESLNV</sequence>
<feature type="compositionally biased region" description="Polar residues" evidence="1">
    <location>
        <begin position="31"/>
        <end position="46"/>
    </location>
</feature>
<name>A0A059B2L7_EUCGR</name>
<feature type="region of interest" description="Disordered" evidence="1">
    <location>
        <begin position="1"/>
        <end position="46"/>
    </location>
</feature>
<dbReference type="AlphaFoldDB" id="A0A059B2L7"/>
<reference evidence="2" key="1">
    <citation type="submission" date="2013-07" db="EMBL/GenBank/DDBJ databases">
        <title>The genome of Eucalyptus grandis.</title>
        <authorList>
            <person name="Schmutz J."/>
            <person name="Hayes R."/>
            <person name="Myburg A."/>
            <person name="Tuskan G."/>
            <person name="Grattapaglia D."/>
            <person name="Rokhsar D.S."/>
        </authorList>
    </citation>
    <scope>NUCLEOTIDE SEQUENCE</scope>
    <source>
        <tissue evidence="2">Leaf extractions</tissue>
    </source>
</reference>
<gene>
    <name evidence="2" type="ORF">EUGRSUZ_H03083</name>
</gene>
<protein>
    <submittedName>
        <fullName evidence="2">Uncharacterized protein</fullName>
    </submittedName>
</protein>
<proteinExistence type="predicted"/>
<organism evidence="2">
    <name type="scientific">Eucalyptus grandis</name>
    <name type="common">Flooded gum</name>
    <dbReference type="NCBI Taxonomy" id="71139"/>
    <lineage>
        <taxon>Eukaryota</taxon>
        <taxon>Viridiplantae</taxon>
        <taxon>Streptophyta</taxon>
        <taxon>Embryophyta</taxon>
        <taxon>Tracheophyta</taxon>
        <taxon>Spermatophyta</taxon>
        <taxon>Magnoliopsida</taxon>
        <taxon>eudicotyledons</taxon>
        <taxon>Gunneridae</taxon>
        <taxon>Pentapetalae</taxon>
        <taxon>rosids</taxon>
        <taxon>malvids</taxon>
        <taxon>Myrtales</taxon>
        <taxon>Myrtaceae</taxon>
        <taxon>Myrtoideae</taxon>
        <taxon>Eucalypteae</taxon>
        <taxon>Eucalyptus</taxon>
    </lineage>
</organism>
<dbReference type="Gramene" id="KCW60368">
    <property type="protein sequence ID" value="KCW60368"/>
    <property type="gene ID" value="EUGRSUZ_H03083"/>
</dbReference>
<evidence type="ECO:0000256" key="1">
    <source>
        <dbReference type="SAM" id="MobiDB-lite"/>
    </source>
</evidence>